<keyword evidence="2 6" id="KW-0808">Transferase</keyword>
<dbReference type="Pfam" id="PF00698">
    <property type="entry name" value="Acyl_transf_1"/>
    <property type="match status" value="1"/>
</dbReference>
<dbReference type="InterPro" id="IPR050858">
    <property type="entry name" value="Mal-CoA-ACP_Trans/PKS_FabD"/>
</dbReference>
<evidence type="ECO:0000256" key="3">
    <source>
        <dbReference type="ARBA" id="ARBA00023315"/>
    </source>
</evidence>
<dbReference type="SUPFAM" id="SSF55048">
    <property type="entry name" value="Probable ACP-binding domain of malonyl-CoA ACP transacylase"/>
    <property type="match status" value="1"/>
</dbReference>
<accession>A0A559IVJ2</accession>
<dbReference type="AlphaFoldDB" id="A0A559IVJ2"/>
<keyword evidence="7" id="KW-1185">Reference proteome</keyword>
<name>A0A559IVJ2_9BACL</name>
<evidence type="ECO:0000313" key="6">
    <source>
        <dbReference type="EMBL" id="TVX91623.1"/>
    </source>
</evidence>
<dbReference type="Proteomes" id="UP000318102">
    <property type="component" value="Unassembled WGS sequence"/>
</dbReference>
<dbReference type="InterPro" id="IPR016036">
    <property type="entry name" value="Malonyl_transacylase_ACP-bd"/>
</dbReference>
<dbReference type="InterPro" id="IPR016035">
    <property type="entry name" value="Acyl_Trfase/lysoPLipase"/>
</dbReference>
<gene>
    <name evidence="6" type="primary">fabD</name>
    <name evidence="6" type="ORF">FPZ44_00250</name>
</gene>
<evidence type="ECO:0000259" key="5">
    <source>
        <dbReference type="SMART" id="SM00827"/>
    </source>
</evidence>
<proteinExistence type="predicted"/>
<feature type="domain" description="Malonyl-CoA:ACP transacylase (MAT)" evidence="5">
    <location>
        <begin position="7"/>
        <end position="311"/>
    </location>
</feature>
<dbReference type="PANTHER" id="PTHR42681">
    <property type="entry name" value="MALONYL-COA-ACYL CARRIER PROTEIN TRANSACYLASE, MITOCHONDRIAL"/>
    <property type="match status" value="1"/>
</dbReference>
<dbReference type="OrthoDB" id="9805460at2"/>
<dbReference type="RefSeq" id="WP_144986299.1">
    <property type="nucleotide sequence ID" value="NZ_VNJK01000001.1"/>
</dbReference>
<dbReference type="InterPro" id="IPR014043">
    <property type="entry name" value="Acyl_transferase_dom"/>
</dbReference>
<protein>
    <recommendedName>
        <fullName evidence="1">[acyl-carrier-protein] S-malonyltransferase</fullName>
        <ecNumber evidence="1">2.3.1.39</ecNumber>
    </recommendedName>
</protein>
<dbReference type="GO" id="GO:0005829">
    <property type="term" value="C:cytosol"/>
    <property type="evidence" value="ECO:0007669"/>
    <property type="project" value="TreeGrafter"/>
</dbReference>
<dbReference type="EC" id="2.3.1.39" evidence="1"/>
<evidence type="ECO:0000313" key="7">
    <source>
        <dbReference type="Proteomes" id="UP000318102"/>
    </source>
</evidence>
<keyword evidence="3 6" id="KW-0012">Acyltransferase</keyword>
<dbReference type="NCBIfam" id="TIGR00128">
    <property type="entry name" value="fabD"/>
    <property type="match status" value="1"/>
</dbReference>
<dbReference type="PANTHER" id="PTHR42681:SF1">
    <property type="entry name" value="MALONYL-COA-ACYL CARRIER PROTEIN TRANSACYLASE, MITOCHONDRIAL"/>
    <property type="match status" value="1"/>
</dbReference>
<reference evidence="6 7" key="1">
    <citation type="submission" date="2019-07" db="EMBL/GenBank/DDBJ databases">
        <authorList>
            <person name="Kim J."/>
        </authorList>
    </citation>
    <scope>NUCLEOTIDE SEQUENCE [LARGE SCALE GENOMIC DNA]</scope>
    <source>
        <strain evidence="6 7">N4</strain>
    </source>
</reference>
<dbReference type="Gene3D" id="3.40.366.10">
    <property type="entry name" value="Malonyl-Coenzyme A Acyl Carrier Protein, domain 2"/>
    <property type="match status" value="1"/>
</dbReference>
<evidence type="ECO:0000256" key="4">
    <source>
        <dbReference type="ARBA" id="ARBA00048462"/>
    </source>
</evidence>
<comment type="caution">
    <text evidence="6">The sequence shown here is derived from an EMBL/GenBank/DDBJ whole genome shotgun (WGS) entry which is preliminary data.</text>
</comment>
<dbReference type="EMBL" id="VNJK01000001">
    <property type="protein sequence ID" value="TVX91623.1"/>
    <property type="molecule type" value="Genomic_DNA"/>
</dbReference>
<sequence length="432" mass="47518">MRKLALLFPGQGSQYVGMGKELLERSATARSVFAEANEVLGFDLQQIIAAGSAEELTRTEYAQPALLTVSVAAYRVYMEEIGVVPAYAAGHSLGEFSALTCAGVISYPDALRLVRRRGQLMQEAAAEEAGAMCAVIGSSRERIEAVCVQASNSDERMVVVSNYNSSEQLVISGHRLAVEEAARTLESDGARISFLKVSAPFHSPLMHSAAAKFREELAACTYGSFEWPVVANVTGKPYESPAQITSLLTQQLTAPVRWDQTMQELCDGGVSIAVELGAKRVLTQFMKSDAKSIVCYPYEKAAELDLLRQELAPEQLEQARRLAANNVVTRCLAAAVCTKNRNWDLEEYEQGFVAPYKQVQRLQEQLDETGAPPTEAQMREALELLKQMFITKRVPEQEQRERLVDILKQTGTTSLFSSMLADSEHLHALEPC</sequence>
<dbReference type="InterPro" id="IPR004410">
    <property type="entry name" value="Malonyl_CoA-ACP_transAc_FabD"/>
</dbReference>
<evidence type="ECO:0000256" key="1">
    <source>
        <dbReference type="ARBA" id="ARBA00013258"/>
    </source>
</evidence>
<comment type="catalytic activity">
    <reaction evidence="4">
        <text>holo-[ACP] + malonyl-CoA = malonyl-[ACP] + CoA</text>
        <dbReference type="Rhea" id="RHEA:41792"/>
        <dbReference type="Rhea" id="RHEA-COMP:9623"/>
        <dbReference type="Rhea" id="RHEA-COMP:9685"/>
        <dbReference type="ChEBI" id="CHEBI:57287"/>
        <dbReference type="ChEBI" id="CHEBI:57384"/>
        <dbReference type="ChEBI" id="CHEBI:64479"/>
        <dbReference type="ChEBI" id="CHEBI:78449"/>
        <dbReference type="EC" id="2.3.1.39"/>
    </reaction>
</comment>
<dbReference type="SMART" id="SM00827">
    <property type="entry name" value="PKS_AT"/>
    <property type="match status" value="1"/>
</dbReference>
<dbReference type="GO" id="GO:0006633">
    <property type="term" value="P:fatty acid biosynthetic process"/>
    <property type="evidence" value="ECO:0007669"/>
    <property type="project" value="TreeGrafter"/>
</dbReference>
<organism evidence="6 7">
    <name type="scientific">Paenibacillus agilis</name>
    <dbReference type="NCBI Taxonomy" id="3020863"/>
    <lineage>
        <taxon>Bacteria</taxon>
        <taxon>Bacillati</taxon>
        <taxon>Bacillota</taxon>
        <taxon>Bacilli</taxon>
        <taxon>Bacillales</taxon>
        <taxon>Paenibacillaceae</taxon>
        <taxon>Paenibacillus</taxon>
    </lineage>
</organism>
<dbReference type="GO" id="GO:0004314">
    <property type="term" value="F:[acyl-carrier-protein] S-malonyltransferase activity"/>
    <property type="evidence" value="ECO:0007669"/>
    <property type="project" value="UniProtKB-EC"/>
</dbReference>
<dbReference type="Gene3D" id="3.30.70.250">
    <property type="entry name" value="Malonyl-CoA ACP transacylase, ACP-binding"/>
    <property type="match status" value="1"/>
</dbReference>
<dbReference type="InterPro" id="IPR001227">
    <property type="entry name" value="Ac_transferase_dom_sf"/>
</dbReference>
<dbReference type="SUPFAM" id="SSF52151">
    <property type="entry name" value="FabD/lysophospholipase-like"/>
    <property type="match status" value="1"/>
</dbReference>
<evidence type="ECO:0000256" key="2">
    <source>
        <dbReference type="ARBA" id="ARBA00022679"/>
    </source>
</evidence>